<feature type="chain" id="PRO_5045343760" description="Peptidyl-prolyl cis-trans isomerase" evidence="6">
    <location>
        <begin position="21"/>
        <end position="313"/>
    </location>
</feature>
<dbReference type="InterPro" id="IPR046357">
    <property type="entry name" value="PPIase_dom_sf"/>
</dbReference>
<dbReference type="EC" id="5.2.1.8" evidence="5"/>
<evidence type="ECO:0000256" key="4">
    <source>
        <dbReference type="PROSITE-ProRule" id="PRU00277"/>
    </source>
</evidence>
<feature type="domain" description="PPIase FKBP-type" evidence="7">
    <location>
        <begin position="222"/>
        <end position="309"/>
    </location>
</feature>
<evidence type="ECO:0000259" key="7">
    <source>
        <dbReference type="PROSITE" id="PS50059"/>
    </source>
</evidence>
<dbReference type="PANTHER" id="PTHR45779">
    <property type="entry name" value="PEPTIDYLPROLYL ISOMERASE"/>
    <property type="match status" value="1"/>
</dbReference>
<protein>
    <recommendedName>
        <fullName evidence="5">Peptidyl-prolyl cis-trans isomerase</fullName>
        <ecNumber evidence="5">5.2.1.8</ecNumber>
    </recommendedName>
</protein>
<keyword evidence="9" id="KW-1185">Reference proteome</keyword>
<comment type="similarity">
    <text evidence="5">Belongs to the FKBP-type PPIase family.</text>
</comment>
<gene>
    <name evidence="8" type="ORF">E4K62_05825</name>
</gene>
<dbReference type="PROSITE" id="PS51257">
    <property type="entry name" value="PROKAR_LIPOPROTEIN"/>
    <property type="match status" value="1"/>
</dbReference>
<evidence type="ECO:0000313" key="8">
    <source>
        <dbReference type="EMBL" id="QBR88254.1"/>
    </source>
</evidence>
<sequence>MRIRSFATVSLLAAAAVVLAGCSGGSAPEESPTGTPGDLCAAAAPSGAVSDAVTVEGEIGSPATATFPAPLDVVELERTVVTEGSGDEAAAGDYVAYALTAFDAASGEELAAAGYDAPLQPQQISPENPLGQVLGCATAGSRVVAALPGDGGQNGAQVYVFDVLEVTPESEWCVAGEFSGDAPTVTFDEAGAPAVGIPASDPPAEVAVQVLTEGDGETVQAGDAVEVNYTGVKWSDGSTFDSSWERGEPAAFTTDGVVAGFQRALEEHTVGSTVLVSMPPVCGYGEKASSQHELAGETLVFVVEILATEHAGQ</sequence>
<evidence type="ECO:0000256" key="2">
    <source>
        <dbReference type="ARBA" id="ARBA00023110"/>
    </source>
</evidence>
<keyword evidence="3 4" id="KW-0413">Isomerase</keyword>
<reference evidence="8 9" key="1">
    <citation type="submission" date="2019-03" db="EMBL/GenBank/DDBJ databases">
        <authorList>
            <person name="Dong K."/>
        </authorList>
    </citation>
    <scope>NUCLEOTIDE SEQUENCE [LARGE SCALE GENOMIC DNA]</scope>
    <source>
        <strain evidence="9">dk512</strain>
    </source>
</reference>
<dbReference type="GO" id="GO:0016853">
    <property type="term" value="F:isomerase activity"/>
    <property type="evidence" value="ECO:0007669"/>
    <property type="project" value="UniProtKB-KW"/>
</dbReference>
<keyword evidence="6" id="KW-0732">Signal</keyword>
<evidence type="ECO:0000256" key="6">
    <source>
        <dbReference type="SAM" id="SignalP"/>
    </source>
</evidence>
<accession>A0ABX5STR8</accession>
<evidence type="ECO:0000313" key="9">
    <source>
        <dbReference type="Proteomes" id="UP000295748"/>
    </source>
</evidence>
<evidence type="ECO:0000256" key="5">
    <source>
        <dbReference type="RuleBase" id="RU003915"/>
    </source>
</evidence>
<organism evidence="8 9">
    <name type="scientific">Microbacterium wangchenii</name>
    <dbReference type="NCBI Taxonomy" id="2541726"/>
    <lineage>
        <taxon>Bacteria</taxon>
        <taxon>Bacillati</taxon>
        <taxon>Actinomycetota</taxon>
        <taxon>Actinomycetes</taxon>
        <taxon>Micrococcales</taxon>
        <taxon>Microbacteriaceae</taxon>
        <taxon>Microbacterium</taxon>
    </lineage>
</organism>
<keyword evidence="2 4" id="KW-0697">Rotamase</keyword>
<name>A0ABX5STR8_9MICO</name>
<dbReference type="RefSeq" id="WP_135064768.1">
    <property type="nucleotide sequence ID" value="NZ_CP038266.1"/>
</dbReference>
<dbReference type="SUPFAM" id="SSF54534">
    <property type="entry name" value="FKBP-like"/>
    <property type="match status" value="1"/>
</dbReference>
<comment type="catalytic activity">
    <reaction evidence="1 4 5">
        <text>[protein]-peptidylproline (omega=180) = [protein]-peptidylproline (omega=0)</text>
        <dbReference type="Rhea" id="RHEA:16237"/>
        <dbReference type="Rhea" id="RHEA-COMP:10747"/>
        <dbReference type="Rhea" id="RHEA-COMP:10748"/>
        <dbReference type="ChEBI" id="CHEBI:83833"/>
        <dbReference type="ChEBI" id="CHEBI:83834"/>
        <dbReference type="EC" id="5.2.1.8"/>
    </reaction>
</comment>
<evidence type="ECO:0000256" key="3">
    <source>
        <dbReference type="ARBA" id="ARBA00023235"/>
    </source>
</evidence>
<dbReference type="EMBL" id="CP038266">
    <property type="protein sequence ID" value="QBR88254.1"/>
    <property type="molecule type" value="Genomic_DNA"/>
</dbReference>
<dbReference type="PROSITE" id="PS50059">
    <property type="entry name" value="FKBP_PPIASE"/>
    <property type="match status" value="1"/>
</dbReference>
<dbReference type="Pfam" id="PF00254">
    <property type="entry name" value="FKBP_C"/>
    <property type="match status" value="1"/>
</dbReference>
<dbReference type="Proteomes" id="UP000295748">
    <property type="component" value="Chromosome"/>
</dbReference>
<evidence type="ECO:0000256" key="1">
    <source>
        <dbReference type="ARBA" id="ARBA00000971"/>
    </source>
</evidence>
<dbReference type="InterPro" id="IPR001179">
    <property type="entry name" value="PPIase_FKBP_dom"/>
</dbReference>
<dbReference type="Gene3D" id="3.10.50.40">
    <property type="match status" value="1"/>
</dbReference>
<proteinExistence type="inferred from homology"/>
<dbReference type="InterPro" id="IPR044609">
    <property type="entry name" value="FKBP2/11"/>
</dbReference>
<dbReference type="PANTHER" id="PTHR45779:SF7">
    <property type="entry name" value="PEPTIDYLPROLYL ISOMERASE"/>
    <property type="match status" value="1"/>
</dbReference>
<feature type="signal peptide" evidence="6">
    <location>
        <begin position="1"/>
        <end position="20"/>
    </location>
</feature>